<keyword evidence="6" id="KW-1185">Reference proteome</keyword>
<dbReference type="InterPro" id="IPR020449">
    <property type="entry name" value="Tscrpt_reg_AraC-type_HTH"/>
</dbReference>
<dbReference type="Proteomes" id="UP000275199">
    <property type="component" value="Unassembled WGS sequence"/>
</dbReference>
<sequence length="348" mass="39591">MQSNQFWLSPAVHPVYARLVYAELLRQGLSSEQIQADSPLDWDALLHSNHFLNMSSLQSLLASAIRLSGCPWLGFAVGMHTDVSAHGPAGYAAVTANTIGEAIGLTEHYSSLRQHLGAFRWERKQPPVLVLDESRMPAAIREYLLGHFTTALLRLLETLGGQPLHDVIRIDWPLPEPDWSKEIRGYARDWRFDADALRIHLPAGLMEEPCLGADSEACQHAVRDCENQLQRQQRGGALSERIKQRLLECEQDYPTLAQMAEQEHVTARTLIRHLHSEGSSYQQIMDRLRSEQAGWLLAHTELSVERVAEKLGYQDTSNFSRTFRRWYGATPKTYRAQFQRDKTQRPSD</sequence>
<protein>
    <submittedName>
        <fullName evidence="5">AraC family transcriptional regulator</fullName>
    </submittedName>
</protein>
<feature type="domain" description="HTH araC/xylS-type" evidence="4">
    <location>
        <begin position="240"/>
        <end position="337"/>
    </location>
</feature>
<keyword evidence="1" id="KW-0805">Transcription regulation</keyword>
<dbReference type="PANTHER" id="PTHR47894">
    <property type="entry name" value="HTH-TYPE TRANSCRIPTIONAL REGULATOR GADX"/>
    <property type="match status" value="1"/>
</dbReference>
<dbReference type="Gene3D" id="1.10.10.60">
    <property type="entry name" value="Homeodomain-like"/>
    <property type="match status" value="1"/>
</dbReference>
<dbReference type="Pfam" id="PF12833">
    <property type="entry name" value="HTH_18"/>
    <property type="match status" value="1"/>
</dbReference>
<keyword evidence="3" id="KW-0804">Transcription</keyword>
<dbReference type="SMART" id="SM00342">
    <property type="entry name" value="HTH_ARAC"/>
    <property type="match status" value="1"/>
</dbReference>
<dbReference type="InterPro" id="IPR009057">
    <property type="entry name" value="Homeodomain-like_sf"/>
</dbReference>
<comment type="caution">
    <text evidence="5">The sequence shown here is derived from an EMBL/GenBank/DDBJ whole genome shotgun (WGS) entry which is preliminary data.</text>
</comment>
<evidence type="ECO:0000313" key="5">
    <source>
        <dbReference type="EMBL" id="ROZ87423.1"/>
    </source>
</evidence>
<gene>
    <name evidence="5" type="ORF">EF096_03990</name>
</gene>
<accession>A0ABX9XMV0</accession>
<dbReference type="InterPro" id="IPR032687">
    <property type="entry name" value="AraC-type_N"/>
</dbReference>
<dbReference type="Pfam" id="PF12625">
    <property type="entry name" value="Arabinose_bd"/>
    <property type="match status" value="1"/>
</dbReference>
<evidence type="ECO:0000256" key="2">
    <source>
        <dbReference type="ARBA" id="ARBA00023125"/>
    </source>
</evidence>
<reference evidence="5 6" key="1">
    <citation type="submission" date="2018-11" db="EMBL/GenBank/DDBJ databases">
        <authorList>
            <person name="Jang G.I."/>
            <person name="Hwang C.Y."/>
        </authorList>
    </citation>
    <scope>NUCLEOTIDE SEQUENCE [LARGE SCALE GENOMIC DNA]</scope>
    <source>
        <strain evidence="5 6">SSM26</strain>
    </source>
</reference>
<keyword evidence="2" id="KW-0238">DNA-binding</keyword>
<dbReference type="InterPro" id="IPR018060">
    <property type="entry name" value="HTH_AraC"/>
</dbReference>
<evidence type="ECO:0000256" key="3">
    <source>
        <dbReference type="ARBA" id="ARBA00023163"/>
    </source>
</evidence>
<organism evidence="5 6">
    <name type="scientific">Pseudomonas neustonica</name>
    <dbReference type="NCBI Taxonomy" id="2487346"/>
    <lineage>
        <taxon>Bacteria</taxon>
        <taxon>Pseudomonadati</taxon>
        <taxon>Pseudomonadota</taxon>
        <taxon>Gammaproteobacteria</taxon>
        <taxon>Pseudomonadales</taxon>
        <taxon>Pseudomonadaceae</taxon>
        <taxon>Pseudomonas</taxon>
    </lineage>
</organism>
<dbReference type="RefSeq" id="WP_123888330.1">
    <property type="nucleotide sequence ID" value="NZ_RKKU01000003.1"/>
</dbReference>
<dbReference type="EMBL" id="RKKU01000003">
    <property type="protein sequence ID" value="ROZ87423.1"/>
    <property type="molecule type" value="Genomic_DNA"/>
</dbReference>
<dbReference type="PROSITE" id="PS01124">
    <property type="entry name" value="HTH_ARAC_FAMILY_2"/>
    <property type="match status" value="1"/>
</dbReference>
<evidence type="ECO:0000256" key="1">
    <source>
        <dbReference type="ARBA" id="ARBA00023015"/>
    </source>
</evidence>
<dbReference type="PRINTS" id="PR00032">
    <property type="entry name" value="HTHARAC"/>
</dbReference>
<proteinExistence type="predicted"/>
<name>A0ABX9XMV0_9PSED</name>
<evidence type="ECO:0000259" key="4">
    <source>
        <dbReference type="PROSITE" id="PS01124"/>
    </source>
</evidence>
<dbReference type="SUPFAM" id="SSF46689">
    <property type="entry name" value="Homeodomain-like"/>
    <property type="match status" value="1"/>
</dbReference>
<dbReference type="PANTHER" id="PTHR47894:SF1">
    <property type="entry name" value="HTH-TYPE TRANSCRIPTIONAL REGULATOR VQSM"/>
    <property type="match status" value="1"/>
</dbReference>
<evidence type="ECO:0000313" key="6">
    <source>
        <dbReference type="Proteomes" id="UP000275199"/>
    </source>
</evidence>